<keyword evidence="2 5" id="KW-0479">Metal-binding</keyword>
<dbReference type="InterPro" id="IPR002328">
    <property type="entry name" value="ADH_Zn_CS"/>
</dbReference>
<name>A0ABX9QF00_9BACT</name>
<sequence>MCTQCDDPRHVHHAAPPARRTILKAGLGLASASALAGTTASAQPAVPKAGRATQGPRTTRALGAAEAKGPLKALTIQRRAMGPNDVLLDVLYCGICHSDIHVARSDRARFPCVPGHEVVGRVQAVGSAVTRFKVGDVGGVGCMVGSCGECTNCLADREQNCLKGTVFTYGAPDPAAGGYTFGGYSETMVVPERFVLRIPPGADLAATAPLLCAGVTTFSPLQHWEVSAGQRVGVVGLGGLGHIAVKLAVARRADVTVFTTSPGKVADSRRLGARHAVLSTDAAAMKEHAGTCDLLIATVPRTFDMRPFMDVLKLDGTLVNLGTLGALGSLDGLSMVIGRKSVAGSLIGGIAETQEMLDYCAARGIKADVEVVRAQDVNRAYDRIVNKDVRYRFVIDVASLKDAQG</sequence>
<dbReference type="SMART" id="SM00829">
    <property type="entry name" value="PKS_ER"/>
    <property type="match status" value="1"/>
</dbReference>
<dbReference type="PROSITE" id="PS00059">
    <property type="entry name" value="ADH_ZINC"/>
    <property type="match status" value="1"/>
</dbReference>
<feature type="signal peptide" evidence="7">
    <location>
        <begin position="1"/>
        <end position="36"/>
    </location>
</feature>
<comment type="caution">
    <text evidence="9">The sequence shown here is derived from an EMBL/GenBank/DDBJ whole genome shotgun (WGS) entry which is preliminary data.</text>
</comment>
<dbReference type="InterPro" id="IPR036291">
    <property type="entry name" value="NAD(P)-bd_dom_sf"/>
</dbReference>
<dbReference type="PANTHER" id="PTHR42683">
    <property type="entry name" value="ALDEHYDE REDUCTASE"/>
    <property type="match status" value="1"/>
</dbReference>
<dbReference type="InterPro" id="IPR047109">
    <property type="entry name" value="CAD-like"/>
</dbReference>
<dbReference type="CDD" id="cd05283">
    <property type="entry name" value="CAD1"/>
    <property type="match status" value="1"/>
</dbReference>
<evidence type="ECO:0000313" key="9">
    <source>
        <dbReference type="EMBL" id="RKI03290.1"/>
    </source>
</evidence>
<dbReference type="SUPFAM" id="SSF50129">
    <property type="entry name" value="GroES-like"/>
    <property type="match status" value="1"/>
</dbReference>
<comment type="cofactor">
    <cofactor evidence="1 5">
        <name>Zn(2+)</name>
        <dbReference type="ChEBI" id="CHEBI:29105"/>
    </cofactor>
</comment>
<dbReference type="Proteomes" id="UP000278907">
    <property type="component" value="Unassembled WGS sequence"/>
</dbReference>
<feature type="domain" description="Enoyl reductase (ER)" evidence="8">
    <location>
        <begin position="69"/>
        <end position="395"/>
    </location>
</feature>
<dbReference type="PROSITE" id="PS51318">
    <property type="entry name" value="TAT"/>
    <property type="match status" value="1"/>
</dbReference>
<dbReference type="InterPro" id="IPR006311">
    <property type="entry name" value="TAT_signal"/>
</dbReference>
<keyword evidence="10" id="KW-1185">Reference proteome</keyword>
<evidence type="ECO:0000256" key="1">
    <source>
        <dbReference type="ARBA" id="ARBA00001947"/>
    </source>
</evidence>
<comment type="similarity">
    <text evidence="5">Belongs to the zinc-containing alcohol dehydrogenase family.</text>
</comment>
<reference evidence="9 10" key="1">
    <citation type="submission" date="2018-09" db="EMBL/GenBank/DDBJ databases">
        <authorList>
            <person name="Livingstone P.G."/>
            <person name="Whitworth D.E."/>
        </authorList>
    </citation>
    <scope>NUCLEOTIDE SEQUENCE [LARGE SCALE GENOMIC DNA]</scope>
    <source>
        <strain evidence="9 10">CA031B</strain>
    </source>
</reference>
<dbReference type="Pfam" id="PF00107">
    <property type="entry name" value="ADH_zinc_N"/>
    <property type="match status" value="1"/>
</dbReference>
<accession>A0ABX9QF00</accession>
<dbReference type="InterPro" id="IPR020843">
    <property type="entry name" value="ER"/>
</dbReference>
<evidence type="ECO:0000259" key="8">
    <source>
        <dbReference type="SMART" id="SM00829"/>
    </source>
</evidence>
<dbReference type="InterPro" id="IPR013149">
    <property type="entry name" value="ADH-like_C"/>
</dbReference>
<protein>
    <submittedName>
        <fullName evidence="9">NAD(P)-dependent alcohol dehydrogenase</fullName>
    </submittedName>
</protein>
<proteinExistence type="inferred from homology"/>
<dbReference type="SUPFAM" id="SSF51735">
    <property type="entry name" value="NAD(P)-binding Rossmann-fold domains"/>
    <property type="match status" value="1"/>
</dbReference>
<organism evidence="9 10">
    <name type="scientific">Corallococcus praedator</name>
    <dbReference type="NCBI Taxonomy" id="2316724"/>
    <lineage>
        <taxon>Bacteria</taxon>
        <taxon>Pseudomonadati</taxon>
        <taxon>Myxococcota</taxon>
        <taxon>Myxococcia</taxon>
        <taxon>Myxococcales</taxon>
        <taxon>Cystobacterineae</taxon>
        <taxon>Myxococcaceae</taxon>
        <taxon>Corallococcus</taxon>
    </lineage>
</organism>
<evidence type="ECO:0000256" key="6">
    <source>
        <dbReference type="SAM" id="MobiDB-lite"/>
    </source>
</evidence>
<feature type="chain" id="PRO_5046292212" evidence="7">
    <location>
        <begin position="37"/>
        <end position="405"/>
    </location>
</feature>
<keyword evidence="4" id="KW-0560">Oxidoreductase</keyword>
<dbReference type="EMBL" id="RAWI01000181">
    <property type="protein sequence ID" value="RKI03290.1"/>
    <property type="molecule type" value="Genomic_DNA"/>
</dbReference>
<dbReference type="InterPro" id="IPR013154">
    <property type="entry name" value="ADH-like_N"/>
</dbReference>
<dbReference type="Gene3D" id="3.40.50.720">
    <property type="entry name" value="NAD(P)-binding Rossmann-like Domain"/>
    <property type="match status" value="1"/>
</dbReference>
<dbReference type="Pfam" id="PF08240">
    <property type="entry name" value="ADH_N"/>
    <property type="match status" value="1"/>
</dbReference>
<evidence type="ECO:0000256" key="3">
    <source>
        <dbReference type="ARBA" id="ARBA00022833"/>
    </source>
</evidence>
<evidence type="ECO:0000256" key="7">
    <source>
        <dbReference type="SAM" id="SignalP"/>
    </source>
</evidence>
<evidence type="ECO:0000256" key="2">
    <source>
        <dbReference type="ARBA" id="ARBA00022723"/>
    </source>
</evidence>
<keyword evidence="7" id="KW-0732">Signal</keyword>
<evidence type="ECO:0000256" key="5">
    <source>
        <dbReference type="RuleBase" id="RU361277"/>
    </source>
</evidence>
<evidence type="ECO:0000256" key="4">
    <source>
        <dbReference type="ARBA" id="ARBA00023002"/>
    </source>
</evidence>
<keyword evidence="3 5" id="KW-0862">Zinc</keyword>
<dbReference type="Gene3D" id="3.90.180.10">
    <property type="entry name" value="Medium-chain alcohol dehydrogenases, catalytic domain"/>
    <property type="match status" value="1"/>
</dbReference>
<evidence type="ECO:0000313" key="10">
    <source>
        <dbReference type="Proteomes" id="UP000278907"/>
    </source>
</evidence>
<gene>
    <name evidence="9" type="ORF">D7Y13_22385</name>
</gene>
<dbReference type="InterPro" id="IPR011032">
    <property type="entry name" value="GroES-like_sf"/>
</dbReference>
<feature type="region of interest" description="Disordered" evidence="6">
    <location>
        <begin position="40"/>
        <end position="61"/>
    </location>
</feature>